<dbReference type="InterPro" id="IPR027443">
    <property type="entry name" value="IPNS-like_sf"/>
</dbReference>
<dbReference type="InterPro" id="IPR026992">
    <property type="entry name" value="DIOX_N"/>
</dbReference>
<dbReference type="EMBL" id="UINC01064437">
    <property type="protein sequence ID" value="SVB93104.1"/>
    <property type="molecule type" value="Genomic_DNA"/>
</dbReference>
<reference evidence="2" key="1">
    <citation type="submission" date="2018-05" db="EMBL/GenBank/DDBJ databases">
        <authorList>
            <person name="Lanie J.A."/>
            <person name="Ng W.-L."/>
            <person name="Kazmierczak K.M."/>
            <person name="Andrzejewski T.M."/>
            <person name="Davidsen T.M."/>
            <person name="Wayne K.J."/>
            <person name="Tettelin H."/>
            <person name="Glass J.I."/>
            <person name="Rusch D."/>
            <person name="Podicherti R."/>
            <person name="Tsui H.-C.T."/>
            <person name="Winkler M.E."/>
        </authorList>
    </citation>
    <scope>NUCLEOTIDE SEQUENCE</scope>
</reference>
<name>A0A382I0B5_9ZZZZ</name>
<dbReference type="SUPFAM" id="SSF51197">
    <property type="entry name" value="Clavaminate synthase-like"/>
    <property type="match status" value="1"/>
</dbReference>
<evidence type="ECO:0000259" key="1">
    <source>
        <dbReference type="Pfam" id="PF14226"/>
    </source>
</evidence>
<feature type="non-terminal residue" evidence="2">
    <location>
        <position position="206"/>
    </location>
</feature>
<dbReference type="Gene3D" id="2.60.120.330">
    <property type="entry name" value="B-lactam Antibiotic, Isopenicillin N Synthase, Chain"/>
    <property type="match status" value="1"/>
</dbReference>
<evidence type="ECO:0000313" key="2">
    <source>
        <dbReference type="EMBL" id="SVB93104.1"/>
    </source>
</evidence>
<proteinExistence type="predicted"/>
<gene>
    <name evidence="2" type="ORF">METZ01_LOCUS245958</name>
</gene>
<sequence>MSNNPMDAHISQTSVINISRLFESDAPADFQLDQKIVDALRHQGSFVCIGYPGWEGLEQRARCITEFFSLPDKMKLSIATQQVTSSNSNGYRGYYPPPKVRGWSDKERLDIGPEPPLEAPLLQGGAIFRESNRWPVLEPHEGWRRECLAHFAQIREITVVLMDAIARGLGLDNIEFKRLYHGRNGTVRLLNYLSPSSRSGSKAYVS</sequence>
<accession>A0A382I0B5</accession>
<dbReference type="AlphaFoldDB" id="A0A382I0B5"/>
<feature type="domain" description="Non-haem dioxygenase N-terminal" evidence="1">
    <location>
        <begin position="15"/>
        <end position="135"/>
    </location>
</feature>
<organism evidence="2">
    <name type="scientific">marine metagenome</name>
    <dbReference type="NCBI Taxonomy" id="408172"/>
    <lineage>
        <taxon>unclassified sequences</taxon>
        <taxon>metagenomes</taxon>
        <taxon>ecological metagenomes</taxon>
    </lineage>
</organism>
<protein>
    <recommendedName>
        <fullName evidence="1">Non-haem dioxygenase N-terminal domain-containing protein</fullName>
    </recommendedName>
</protein>
<dbReference type="Pfam" id="PF14226">
    <property type="entry name" value="DIOX_N"/>
    <property type="match status" value="1"/>
</dbReference>